<keyword evidence="3" id="KW-1185">Reference proteome</keyword>
<dbReference type="Proteomes" id="UP000076825">
    <property type="component" value="Chromosome 1"/>
</dbReference>
<proteinExistence type="predicted"/>
<evidence type="ECO:0000313" key="2">
    <source>
        <dbReference type="EMBL" id="SAI72536.1"/>
    </source>
</evidence>
<dbReference type="SUPFAM" id="SSF55729">
    <property type="entry name" value="Acyl-CoA N-acyltransferases (Nat)"/>
    <property type="match status" value="1"/>
</dbReference>
<dbReference type="GeneID" id="56589519"/>
<organism evidence="2 3">
    <name type="scientific">Bordetella trematum</name>
    <dbReference type="NCBI Taxonomy" id="123899"/>
    <lineage>
        <taxon>Bacteria</taxon>
        <taxon>Pseudomonadati</taxon>
        <taxon>Pseudomonadota</taxon>
        <taxon>Betaproteobacteria</taxon>
        <taxon>Burkholderiales</taxon>
        <taxon>Alcaligenaceae</taxon>
        <taxon>Bordetella</taxon>
    </lineage>
</organism>
<evidence type="ECO:0000256" key="1">
    <source>
        <dbReference type="SAM" id="MobiDB-lite"/>
    </source>
</evidence>
<dbReference type="STRING" id="123899.SAMEA3906487_03241"/>
<dbReference type="eggNOG" id="ENOG502ZU3U">
    <property type="taxonomic scope" value="Bacteria"/>
</dbReference>
<feature type="region of interest" description="Disordered" evidence="1">
    <location>
        <begin position="186"/>
        <end position="232"/>
    </location>
</feature>
<dbReference type="PATRIC" id="fig|123899.6.peg.3237"/>
<evidence type="ECO:0000313" key="3">
    <source>
        <dbReference type="Proteomes" id="UP000076825"/>
    </source>
</evidence>
<accession>A0A157KAC9</accession>
<name>A0A157KAC9_9BORD</name>
<sequence>MRIDVHWDPAVVEKELDALEARLRAKGRLDPALATLQELPLPLRLWRQEADGEFFVYIEDPSNGVFVGCVIFNRLIEVNRRVDRMLRSPHARLRPHYQRRGLAAQIYRRELQAGYCLLSGARQSPGAHALWQSLARQNENGYVHVADKHLHGLPAQPDPEVMDQRQTRRLLCGRGWSIERLLQLSSGHGQHHHAQGAHNHPAGPRRTQPGQSSAHRRVAQPAHAPLRAEARSQVAIAARVKRHD</sequence>
<protein>
    <submittedName>
        <fullName evidence="2">Uncharacterized protein</fullName>
    </submittedName>
</protein>
<dbReference type="KEGG" id="btrm:SAMEA390648703241"/>
<dbReference type="RefSeq" id="WP_063492257.1">
    <property type="nucleotide sequence ID" value="NZ_CP016340.1"/>
</dbReference>
<dbReference type="InterPro" id="IPR016181">
    <property type="entry name" value="Acyl_CoA_acyltransferase"/>
</dbReference>
<reference evidence="2 3" key="1">
    <citation type="submission" date="2016-04" db="EMBL/GenBank/DDBJ databases">
        <authorList>
            <consortium name="Pathogen Informatics"/>
        </authorList>
    </citation>
    <scope>NUCLEOTIDE SEQUENCE [LARGE SCALE GENOMIC DNA]</scope>
    <source>
        <strain evidence="2 3">H044680328</strain>
    </source>
</reference>
<dbReference type="EMBL" id="LT546645">
    <property type="protein sequence ID" value="SAI72536.1"/>
    <property type="molecule type" value="Genomic_DNA"/>
</dbReference>
<gene>
    <name evidence="2" type="ORF">SAMEA3906487_03241</name>
</gene>
<dbReference type="AlphaFoldDB" id="A0A157KAC9"/>